<organism evidence="3 4">
    <name type="scientific">Brassica napus</name>
    <name type="common">Rape</name>
    <dbReference type="NCBI Taxonomy" id="3708"/>
    <lineage>
        <taxon>Eukaryota</taxon>
        <taxon>Viridiplantae</taxon>
        <taxon>Streptophyta</taxon>
        <taxon>Embryophyta</taxon>
        <taxon>Tracheophyta</taxon>
        <taxon>Spermatophyta</taxon>
        <taxon>Magnoliopsida</taxon>
        <taxon>eudicotyledons</taxon>
        <taxon>Gunneridae</taxon>
        <taxon>Pentapetalae</taxon>
        <taxon>rosids</taxon>
        <taxon>malvids</taxon>
        <taxon>Brassicales</taxon>
        <taxon>Brassicaceae</taxon>
        <taxon>Brassiceae</taxon>
        <taxon>Brassica</taxon>
    </lineage>
</organism>
<name>A0A078IPU7_BRANA</name>
<protein>
    <submittedName>
        <fullName evidence="2">(rape) hypothetical protein</fullName>
    </submittedName>
    <submittedName>
        <fullName evidence="3">BnaA07g37060D protein</fullName>
    </submittedName>
</protein>
<dbReference type="Proteomes" id="UP000028999">
    <property type="component" value="Unassembled WGS sequence"/>
</dbReference>
<accession>A0A078IPU7</accession>
<dbReference type="PaxDb" id="3708-A0A078IPU7"/>
<dbReference type="EMBL" id="HG994361">
    <property type="protein sequence ID" value="CAF2161070.1"/>
    <property type="molecule type" value="Genomic_DNA"/>
</dbReference>
<feature type="domain" description="HD" evidence="1">
    <location>
        <begin position="1"/>
        <end position="22"/>
    </location>
</feature>
<evidence type="ECO:0000259" key="1">
    <source>
        <dbReference type="Pfam" id="PF13023"/>
    </source>
</evidence>
<dbReference type="InterPro" id="IPR006674">
    <property type="entry name" value="HD_domain"/>
</dbReference>
<reference evidence="2" key="3">
    <citation type="submission" date="2021-01" db="EMBL/GenBank/DDBJ databases">
        <authorList>
            <consortium name="Genoscope - CEA"/>
            <person name="William W."/>
        </authorList>
    </citation>
    <scope>NUCLEOTIDE SEQUENCE</scope>
</reference>
<dbReference type="AlphaFoldDB" id="A0A078IPU7"/>
<reference evidence="3" key="2">
    <citation type="submission" date="2014-06" db="EMBL/GenBank/DDBJ databases">
        <authorList>
            <person name="Genoscope - CEA"/>
        </authorList>
    </citation>
    <scope>NUCLEOTIDE SEQUENCE</scope>
</reference>
<reference evidence="3 4" key="1">
    <citation type="journal article" date="2014" name="Science">
        <title>Plant genetics. Early allopolyploid evolution in the post-Neolithic Brassica napus oilseed genome.</title>
        <authorList>
            <person name="Chalhoub B."/>
            <person name="Denoeud F."/>
            <person name="Liu S."/>
            <person name="Parkin I.A."/>
            <person name="Tang H."/>
            <person name="Wang X."/>
            <person name="Chiquet J."/>
            <person name="Belcram H."/>
            <person name="Tong C."/>
            <person name="Samans B."/>
            <person name="Correa M."/>
            <person name="Da Silva C."/>
            <person name="Just J."/>
            <person name="Falentin C."/>
            <person name="Koh C.S."/>
            <person name="Le Clainche I."/>
            <person name="Bernard M."/>
            <person name="Bento P."/>
            <person name="Noel B."/>
            <person name="Labadie K."/>
            <person name="Alberti A."/>
            <person name="Charles M."/>
            <person name="Arnaud D."/>
            <person name="Guo H."/>
            <person name="Daviaud C."/>
            <person name="Alamery S."/>
            <person name="Jabbari K."/>
            <person name="Zhao M."/>
            <person name="Edger P.P."/>
            <person name="Chelaifa H."/>
            <person name="Tack D."/>
            <person name="Lassalle G."/>
            <person name="Mestiri I."/>
            <person name="Schnel N."/>
            <person name="Le Paslier M.C."/>
            <person name="Fan G."/>
            <person name="Renault V."/>
            <person name="Bayer P.E."/>
            <person name="Golicz A.A."/>
            <person name="Manoli S."/>
            <person name="Lee T.H."/>
            <person name="Thi V.H."/>
            <person name="Chalabi S."/>
            <person name="Hu Q."/>
            <person name="Fan C."/>
            <person name="Tollenaere R."/>
            <person name="Lu Y."/>
            <person name="Battail C."/>
            <person name="Shen J."/>
            <person name="Sidebottom C.H."/>
            <person name="Wang X."/>
            <person name="Canaguier A."/>
            <person name="Chauveau A."/>
            <person name="Berard A."/>
            <person name="Deniot G."/>
            <person name="Guan M."/>
            <person name="Liu Z."/>
            <person name="Sun F."/>
            <person name="Lim Y.P."/>
            <person name="Lyons E."/>
            <person name="Town C.D."/>
            <person name="Bancroft I."/>
            <person name="Wang X."/>
            <person name="Meng J."/>
            <person name="Ma J."/>
            <person name="Pires J.C."/>
            <person name="King G.J."/>
            <person name="Brunel D."/>
            <person name="Delourme R."/>
            <person name="Renard M."/>
            <person name="Aury J.M."/>
            <person name="Adams K.L."/>
            <person name="Batley J."/>
            <person name="Snowdon R.J."/>
            <person name="Tost J."/>
            <person name="Edwards D."/>
            <person name="Zhou Y."/>
            <person name="Hua W."/>
            <person name="Sharpe A.G."/>
            <person name="Paterson A.H."/>
            <person name="Guan C."/>
            <person name="Wincker P."/>
        </authorList>
    </citation>
    <scope>NUCLEOTIDE SEQUENCE [LARGE SCALE GENOMIC DNA]</scope>
    <source>
        <strain evidence="4">cv. Darmor-bzh</strain>
    </source>
</reference>
<dbReference type="EMBL" id="LK032968">
    <property type="protein sequence ID" value="CDY51123.1"/>
    <property type="molecule type" value="Genomic_DNA"/>
</dbReference>
<dbReference type="Proteomes" id="UP001295469">
    <property type="component" value="Chromosome A07"/>
</dbReference>
<dbReference type="Gramene" id="CDY51123">
    <property type="protein sequence ID" value="CDY51123"/>
    <property type="gene ID" value="GSBRNA2T00098295001"/>
</dbReference>
<evidence type="ECO:0000313" key="2">
    <source>
        <dbReference type="EMBL" id="CAF2161070.1"/>
    </source>
</evidence>
<dbReference type="SUPFAM" id="SSF109604">
    <property type="entry name" value="HD-domain/PDEase-like"/>
    <property type="match status" value="1"/>
</dbReference>
<evidence type="ECO:0000313" key="3">
    <source>
        <dbReference type="EMBL" id="CDY51123.1"/>
    </source>
</evidence>
<proteinExistence type="predicted"/>
<dbReference type="Pfam" id="PF13023">
    <property type="entry name" value="HD_3"/>
    <property type="match status" value="1"/>
</dbReference>
<gene>
    <name evidence="3" type="primary">BnaA07g37060D</name>
    <name evidence="2" type="ORF">DARMORV10_A07P12730.1</name>
    <name evidence="3" type="ORF">GSBRNA2T00098295001</name>
</gene>
<keyword evidence="4" id="KW-1185">Reference proteome</keyword>
<sequence length="43" mass="4778">MAIVHDIAEAIVGDITPSDGFLVEALELSRSQNFGWSMRTMLR</sequence>
<evidence type="ECO:0000313" key="4">
    <source>
        <dbReference type="Proteomes" id="UP000028999"/>
    </source>
</evidence>
<dbReference type="Gene3D" id="1.10.3210.10">
    <property type="entry name" value="Hypothetical protein af1432"/>
    <property type="match status" value="1"/>
</dbReference>